<evidence type="ECO:0000313" key="3">
    <source>
        <dbReference type="EMBL" id="GAA1728862.1"/>
    </source>
</evidence>
<dbReference type="InterPro" id="IPR029149">
    <property type="entry name" value="Creatin/AminoP/Spt16_N"/>
</dbReference>
<feature type="domain" description="Creatinase N-terminal" evidence="2">
    <location>
        <begin position="8"/>
        <end position="129"/>
    </location>
</feature>
<dbReference type="Pfam" id="PF00557">
    <property type="entry name" value="Peptidase_M24"/>
    <property type="match status" value="1"/>
</dbReference>
<evidence type="ECO:0000313" key="4">
    <source>
        <dbReference type="Proteomes" id="UP001501057"/>
    </source>
</evidence>
<protein>
    <submittedName>
        <fullName evidence="3">Xaa-Pro peptidase family protein</fullName>
    </submittedName>
</protein>
<dbReference type="Gene3D" id="3.40.350.10">
    <property type="entry name" value="Creatinase/prolidase N-terminal domain"/>
    <property type="match status" value="1"/>
</dbReference>
<dbReference type="Gene3D" id="3.90.230.10">
    <property type="entry name" value="Creatinase/methionine aminopeptidase superfamily"/>
    <property type="match status" value="1"/>
</dbReference>
<dbReference type="Pfam" id="PF01321">
    <property type="entry name" value="Creatinase_N"/>
    <property type="match status" value="1"/>
</dbReference>
<keyword evidence="4" id="KW-1185">Reference proteome</keyword>
<reference evidence="3 4" key="1">
    <citation type="journal article" date="2019" name="Int. J. Syst. Evol. Microbiol.">
        <title>The Global Catalogue of Microorganisms (GCM) 10K type strain sequencing project: providing services to taxonomists for standard genome sequencing and annotation.</title>
        <authorList>
            <consortium name="The Broad Institute Genomics Platform"/>
            <consortium name="The Broad Institute Genome Sequencing Center for Infectious Disease"/>
            <person name="Wu L."/>
            <person name="Ma J."/>
        </authorList>
    </citation>
    <scope>NUCLEOTIDE SEQUENCE [LARGE SCALE GENOMIC DNA]</scope>
    <source>
        <strain evidence="3 4">JCM 13518</strain>
    </source>
</reference>
<dbReference type="SUPFAM" id="SSF55920">
    <property type="entry name" value="Creatinase/aminopeptidase"/>
    <property type="match status" value="1"/>
</dbReference>
<feature type="domain" description="Peptidase M24" evidence="1">
    <location>
        <begin position="136"/>
        <end position="338"/>
    </location>
</feature>
<dbReference type="InterPro" id="IPR001714">
    <property type="entry name" value="Pept_M24_MAP"/>
</dbReference>
<comment type="caution">
    <text evidence="3">The sequence shown here is derived from an EMBL/GenBank/DDBJ whole genome shotgun (WGS) entry which is preliminary data.</text>
</comment>
<dbReference type="PANTHER" id="PTHR46112">
    <property type="entry name" value="AMINOPEPTIDASE"/>
    <property type="match status" value="1"/>
</dbReference>
<dbReference type="InterPro" id="IPR036005">
    <property type="entry name" value="Creatinase/aminopeptidase-like"/>
</dbReference>
<accession>A0ABN2JIX6</accession>
<dbReference type="PANTHER" id="PTHR46112:SF8">
    <property type="entry name" value="CYTOPLASMIC PEPTIDASE PEPQ-RELATED"/>
    <property type="match status" value="1"/>
</dbReference>
<organism evidence="3 4">
    <name type="scientific">Aeromicrobium alkaliterrae</name>
    <dbReference type="NCBI Taxonomy" id="302168"/>
    <lineage>
        <taxon>Bacteria</taxon>
        <taxon>Bacillati</taxon>
        <taxon>Actinomycetota</taxon>
        <taxon>Actinomycetes</taxon>
        <taxon>Propionibacteriales</taxon>
        <taxon>Nocardioidaceae</taxon>
        <taxon>Aeromicrobium</taxon>
    </lineage>
</organism>
<dbReference type="PRINTS" id="PR00599">
    <property type="entry name" value="MAPEPTIDASE"/>
</dbReference>
<evidence type="ECO:0000259" key="1">
    <source>
        <dbReference type="Pfam" id="PF00557"/>
    </source>
</evidence>
<gene>
    <name evidence="3" type="ORF">GCM10009710_06880</name>
</gene>
<dbReference type="RefSeq" id="WP_344197768.1">
    <property type="nucleotide sequence ID" value="NZ_BAAAME010000002.1"/>
</dbReference>
<evidence type="ECO:0000259" key="2">
    <source>
        <dbReference type="Pfam" id="PF01321"/>
    </source>
</evidence>
<dbReference type="InterPro" id="IPR000994">
    <property type="entry name" value="Pept_M24"/>
</dbReference>
<dbReference type="SUPFAM" id="SSF53092">
    <property type="entry name" value="Creatinase/prolidase N-terminal domain"/>
    <property type="match status" value="1"/>
</dbReference>
<proteinExistence type="predicted"/>
<dbReference type="InterPro" id="IPR050659">
    <property type="entry name" value="Peptidase_M24B"/>
</dbReference>
<dbReference type="InterPro" id="IPR000587">
    <property type="entry name" value="Creatinase_N"/>
</dbReference>
<dbReference type="Proteomes" id="UP001501057">
    <property type="component" value="Unassembled WGS sequence"/>
</dbReference>
<sequence length="356" mass="38080">MSTDRGERRARAAEALREIGAERLLVTNLLNVRYLTGFTGSNGALLLAADGSAVLVTDGRYRDQAAAETEDVRVHVAPTLLGPAAELAPDEQWAVETHHLTVDQHAELGAELTHPPIAAGRLVERLRAVKDAGEVELLRQACAISVEALQRTWDGPLLGRSERDIAIGLERLMVDLGAEAAGFSTICAAGENSAIPHHAPTDRVVERGDLLKIDFGARVGGYHADCTRTVVMGPSAEWQREIHAAVRQAQALGVEALRVDATPADIDAAVRQDLEDTGWLEHFTTGLGHGVGLQIHEDPFFGPTRTGRLSPRTVLTMEPGVYLVGRGGVRIEDTVCVTPGDPEVLTPAPTDLLEIG</sequence>
<name>A0ABN2JIX6_9ACTN</name>
<dbReference type="EMBL" id="BAAAME010000002">
    <property type="protein sequence ID" value="GAA1728862.1"/>
    <property type="molecule type" value="Genomic_DNA"/>
</dbReference>